<dbReference type="AlphaFoldDB" id="A0A7J7FZE2"/>
<evidence type="ECO:0000256" key="1">
    <source>
        <dbReference type="SAM" id="MobiDB-lite"/>
    </source>
</evidence>
<reference evidence="2 3" key="2">
    <citation type="submission" date="2020-07" db="EMBL/GenBank/DDBJ databases">
        <title>Genome assembly of wild tea tree DASZ reveals pedigree and selection history of tea varieties.</title>
        <authorList>
            <person name="Zhang W."/>
        </authorList>
    </citation>
    <scope>NUCLEOTIDE SEQUENCE [LARGE SCALE GENOMIC DNA]</scope>
    <source>
        <strain evidence="3">cv. G240</strain>
        <tissue evidence="2">Leaf</tissue>
    </source>
</reference>
<proteinExistence type="predicted"/>
<protein>
    <recommendedName>
        <fullName evidence="4">Retrotransposon gag domain-containing protein</fullName>
    </recommendedName>
</protein>
<dbReference type="EMBL" id="JACBKZ010000014">
    <property type="protein sequence ID" value="KAF5932938.1"/>
    <property type="molecule type" value="Genomic_DNA"/>
</dbReference>
<name>A0A7J7FZE2_CAMSI</name>
<keyword evidence="3" id="KW-1185">Reference proteome</keyword>
<feature type="region of interest" description="Disordered" evidence="1">
    <location>
        <begin position="96"/>
        <end position="120"/>
    </location>
</feature>
<comment type="caution">
    <text evidence="2">The sequence shown here is derived from an EMBL/GenBank/DDBJ whole genome shotgun (WGS) entry which is preliminary data.</text>
</comment>
<evidence type="ECO:0000313" key="3">
    <source>
        <dbReference type="Proteomes" id="UP000593564"/>
    </source>
</evidence>
<feature type="compositionally biased region" description="Polar residues" evidence="1">
    <location>
        <begin position="97"/>
        <end position="110"/>
    </location>
</feature>
<feature type="compositionally biased region" description="Basic and acidic residues" evidence="1">
    <location>
        <begin position="408"/>
        <end position="426"/>
    </location>
</feature>
<dbReference type="PANTHER" id="PTHR32108">
    <property type="entry name" value="DNA-DIRECTED RNA POLYMERASE SUBUNIT ALPHA"/>
    <property type="match status" value="1"/>
</dbReference>
<feature type="compositionally biased region" description="Pro residues" evidence="1">
    <location>
        <begin position="35"/>
        <end position="47"/>
    </location>
</feature>
<reference evidence="3" key="1">
    <citation type="journal article" date="2020" name="Nat. Commun.">
        <title>Genome assembly of wild tea tree DASZ reveals pedigree and selection history of tea varieties.</title>
        <authorList>
            <person name="Zhang W."/>
            <person name="Zhang Y."/>
            <person name="Qiu H."/>
            <person name="Guo Y."/>
            <person name="Wan H."/>
            <person name="Zhang X."/>
            <person name="Scossa F."/>
            <person name="Alseekh S."/>
            <person name="Zhang Q."/>
            <person name="Wang P."/>
            <person name="Xu L."/>
            <person name="Schmidt M.H."/>
            <person name="Jia X."/>
            <person name="Li D."/>
            <person name="Zhu A."/>
            <person name="Guo F."/>
            <person name="Chen W."/>
            <person name="Ni D."/>
            <person name="Usadel B."/>
            <person name="Fernie A.R."/>
            <person name="Wen W."/>
        </authorList>
    </citation>
    <scope>NUCLEOTIDE SEQUENCE [LARGE SCALE GENOMIC DNA]</scope>
    <source>
        <strain evidence="3">cv. G240</strain>
    </source>
</reference>
<feature type="region of interest" description="Disordered" evidence="1">
    <location>
        <begin position="408"/>
        <end position="427"/>
    </location>
</feature>
<evidence type="ECO:0000313" key="2">
    <source>
        <dbReference type="EMBL" id="KAF5932938.1"/>
    </source>
</evidence>
<dbReference type="Proteomes" id="UP000593564">
    <property type="component" value="Unassembled WGS sequence"/>
</dbReference>
<evidence type="ECO:0008006" key="4">
    <source>
        <dbReference type="Google" id="ProtNLM"/>
    </source>
</evidence>
<gene>
    <name evidence="2" type="ORF">HYC85_029109</name>
</gene>
<sequence length="533" mass="60114">MDTIATTIAAQGTTLAAQGNTLAELQRPFGASTTQPPPVTHPVPPPPPLVDEFPELNSPEDLRLMGLTCRQKLSLFRRTLSRVAAIWYAKLEDSIKGKSSNDNQQTTSKRPNPHDSHKSTWKDVTKMIVLPLFTFNDLNEIGVQIEDAIKQGIIVEDKEPVRKSFGRSSNATSSGSTVVKPSEINLVAITTKIADPFAHAGLQNTTRAPSRTFTPLHMSLSNAMKMLTKRGYLSPLDPRPLPEPLLAKHDPTKHCAFHQQPRHDIDRCFHLRHEIQDLIDNKVITPPQPPKPNVTANPLLPHDRVPPPPHLNLIHTLSCIFNPSIYITSTHLPKPEVYIPEGTELCIMDAPPTQQKPKIPMILGMYRWDDRNQRITVMVGQVVMKLLMRKLKEKDEFRLDFGKPVECGKGKSSRGKEEKPESHSEHTVGMIQAALDNCLSVNEGEWWDDNDLQLTHTDDKWVNNMPDETWYANEIDYLTRSGRYFKPPYLDQGEPSSKDKEVEKEKEVEEDLVLKQLKKIQANISIWGLLMAS</sequence>
<organism evidence="2 3">
    <name type="scientific">Camellia sinensis</name>
    <name type="common">Tea plant</name>
    <name type="synonym">Thea sinensis</name>
    <dbReference type="NCBI Taxonomy" id="4442"/>
    <lineage>
        <taxon>Eukaryota</taxon>
        <taxon>Viridiplantae</taxon>
        <taxon>Streptophyta</taxon>
        <taxon>Embryophyta</taxon>
        <taxon>Tracheophyta</taxon>
        <taxon>Spermatophyta</taxon>
        <taxon>Magnoliopsida</taxon>
        <taxon>eudicotyledons</taxon>
        <taxon>Gunneridae</taxon>
        <taxon>Pentapetalae</taxon>
        <taxon>asterids</taxon>
        <taxon>Ericales</taxon>
        <taxon>Theaceae</taxon>
        <taxon>Camellia</taxon>
    </lineage>
</organism>
<accession>A0A7J7FZE2</accession>
<feature type="region of interest" description="Disordered" evidence="1">
    <location>
        <begin position="28"/>
        <end position="47"/>
    </location>
</feature>